<keyword evidence="2" id="KW-0808">Transferase</keyword>
<dbReference type="Proteomes" id="UP000076586">
    <property type="component" value="Unassembled WGS sequence"/>
</dbReference>
<accession>A0A161LHR6</accession>
<dbReference type="EMBL" id="BDCR01000001">
    <property type="protein sequence ID" value="GAT61756.1"/>
    <property type="molecule type" value="Genomic_DNA"/>
</dbReference>
<dbReference type="STRING" id="681398.PJIAN_1339"/>
<dbReference type="SUPFAM" id="SSF53756">
    <property type="entry name" value="UDP-Glycosyltransferase/glycogen phosphorylase"/>
    <property type="match status" value="1"/>
</dbReference>
<organism evidence="2 3">
    <name type="scientific">Paludibacter jiangxiensis</name>
    <dbReference type="NCBI Taxonomy" id="681398"/>
    <lineage>
        <taxon>Bacteria</taxon>
        <taxon>Pseudomonadati</taxon>
        <taxon>Bacteroidota</taxon>
        <taxon>Bacteroidia</taxon>
        <taxon>Bacteroidales</taxon>
        <taxon>Paludibacteraceae</taxon>
        <taxon>Paludibacter</taxon>
    </lineage>
</organism>
<protein>
    <submittedName>
        <fullName evidence="2">Glycosyltransferase</fullName>
    </submittedName>
</protein>
<dbReference type="CDD" id="cd03801">
    <property type="entry name" value="GT4_PimA-like"/>
    <property type="match status" value="1"/>
</dbReference>
<dbReference type="OrthoDB" id="1096251at2"/>
<dbReference type="AlphaFoldDB" id="A0A161LHR6"/>
<reference evidence="3" key="1">
    <citation type="submission" date="2016-04" db="EMBL/GenBank/DDBJ databases">
        <title>Draft genome sequence of Paludibacter jiangxiensis strain NM7.</title>
        <authorList>
            <person name="Qiu Y."/>
            <person name="Matsuura N."/>
            <person name="Ohashi A."/>
            <person name="Tourlousse M.D."/>
            <person name="Sekiguchi Y."/>
        </authorList>
    </citation>
    <scope>NUCLEOTIDE SEQUENCE [LARGE SCALE GENOMIC DNA]</scope>
    <source>
        <strain evidence="3">NM7</strain>
    </source>
</reference>
<dbReference type="InterPro" id="IPR028098">
    <property type="entry name" value="Glyco_trans_4-like_N"/>
</dbReference>
<dbReference type="Pfam" id="PF13692">
    <property type="entry name" value="Glyco_trans_1_4"/>
    <property type="match status" value="1"/>
</dbReference>
<gene>
    <name evidence="2" type="ORF">PJIAN_1339</name>
</gene>
<dbReference type="Gene3D" id="3.40.50.2000">
    <property type="entry name" value="Glycogen Phosphorylase B"/>
    <property type="match status" value="2"/>
</dbReference>
<dbReference type="RefSeq" id="WP_068701412.1">
    <property type="nucleotide sequence ID" value="NZ_BDCR01000001.1"/>
</dbReference>
<feature type="domain" description="Glycosyltransferase subfamily 4-like N-terminal" evidence="1">
    <location>
        <begin position="10"/>
        <end position="138"/>
    </location>
</feature>
<proteinExistence type="predicted"/>
<sequence length="314" mass="34922">MRVLIVCSATNQQIAPFVLEQADSLKKIGEMVDFFLIRQKGIMGYLKALPRLKAKISDFKPDIIHAHYGLSGLLANLQQKIPVVTTFHGSDINDPKVLRWSKWAIRLSAHSIFVSQKIIDIANVQKQYSLLPCGIDTDSFCPKGKREARQKLGWDAMATYILFAGAQDNVVKNYPLAKKAVDLSPKAKLVELKGYNRDEVNLALNAADVALMTSFSEGSPQFIKEAMACNCPIVSTDVGDVKELIEDTNGCYITTFESDSVIENLQKALNFAAKEGRTNGRSRLEAAGLTDKQIATKLIEIYKHCVRNESRNRQ</sequence>
<evidence type="ECO:0000313" key="3">
    <source>
        <dbReference type="Proteomes" id="UP000076586"/>
    </source>
</evidence>
<dbReference type="InterPro" id="IPR050194">
    <property type="entry name" value="Glycosyltransferase_grp1"/>
</dbReference>
<reference evidence="3" key="2">
    <citation type="journal article" date="2017" name="Genome Announc.">
        <title>Draft genome sequence of Paludibacter jiangxiensis NM7(T), a propionate-producing fermentative bacterium.</title>
        <authorList>
            <person name="Qiu Y.-L."/>
            <person name="Tourlousse D.M."/>
            <person name="Matsuura N."/>
            <person name="Ohashi A."/>
            <person name="Sekiguchi Y."/>
        </authorList>
    </citation>
    <scope>NUCLEOTIDE SEQUENCE [LARGE SCALE GENOMIC DNA]</scope>
    <source>
        <strain evidence="3">NM7</strain>
    </source>
</reference>
<dbReference type="PANTHER" id="PTHR45947:SF15">
    <property type="entry name" value="TEICHURONIC ACID BIOSYNTHESIS GLYCOSYLTRANSFERASE TUAC-RELATED"/>
    <property type="match status" value="1"/>
</dbReference>
<dbReference type="PANTHER" id="PTHR45947">
    <property type="entry name" value="SULFOQUINOVOSYL TRANSFERASE SQD2"/>
    <property type="match status" value="1"/>
</dbReference>
<evidence type="ECO:0000259" key="1">
    <source>
        <dbReference type="Pfam" id="PF13439"/>
    </source>
</evidence>
<dbReference type="Pfam" id="PF13439">
    <property type="entry name" value="Glyco_transf_4"/>
    <property type="match status" value="1"/>
</dbReference>
<comment type="caution">
    <text evidence="2">The sequence shown here is derived from an EMBL/GenBank/DDBJ whole genome shotgun (WGS) entry which is preliminary data.</text>
</comment>
<name>A0A161LHR6_9BACT</name>
<dbReference type="GO" id="GO:0016757">
    <property type="term" value="F:glycosyltransferase activity"/>
    <property type="evidence" value="ECO:0007669"/>
    <property type="project" value="TreeGrafter"/>
</dbReference>
<keyword evidence="3" id="KW-1185">Reference proteome</keyword>
<evidence type="ECO:0000313" key="2">
    <source>
        <dbReference type="EMBL" id="GAT61756.1"/>
    </source>
</evidence>